<dbReference type="AlphaFoldDB" id="A0AA89BIQ6"/>
<name>A0AA89BIQ6_PINIB</name>
<keyword evidence="2 4" id="KW-0863">Zinc-finger</keyword>
<feature type="region of interest" description="Disordered" evidence="5">
    <location>
        <begin position="354"/>
        <end position="389"/>
    </location>
</feature>
<keyword evidence="3 4" id="KW-0862">Zinc</keyword>
<feature type="zinc finger region" description="TRAF-type" evidence="4">
    <location>
        <begin position="35"/>
        <end position="78"/>
    </location>
</feature>
<gene>
    <name evidence="7" type="ORF">FSP39_004224</name>
</gene>
<sequence>MHEVHCHRNIALCKHCQEPIPKGELEIHYEETHAEIPCPKCGQKVEKCLLEKHEEELCPKRPVKCTFCEMDVAHSELEAHHDYCGTRTEACPKCGQFIMVKDLVKHEDSNCTYPTPKLTNQNPASSNLTNGNSTGASSFAEPDDLLFGGGEMNMFAFEEMKRILNATEGPGASGLTVSDGMGQRKKPSGSVMRARGHATDASKNTGRLSKDKNKANQKSDLNRLRDLTMLPCEFCGEVIPSNQLVMHQSHCTEDPFSSLMPHAASTASSNIPPHIDDNRYSRLSQNSRPSAAPHMIDNLRNVAPAEWSPEEWEASGDDIMLPCEFCDDLYPQDMLVQHQAVCDRNTMMTPRVMSPAVTRSSATRRPPRPNVPSAKSRRQQPSIDIGAILSSNASSKVGASNAMKGTHSYELDSTLRKYGSGSFDPYTERHNRRMVREGTFSMDDEPENRSPRQVCS</sequence>
<dbReference type="PROSITE" id="PS50145">
    <property type="entry name" value="ZF_TRAF"/>
    <property type="match status" value="1"/>
</dbReference>
<organism evidence="7 8">
    <name type="scientific">Pinctada imbricata</name>
    <name type="common">Atlantic pearl-oyster</name>
    <name type="synonym">Pinctada martensii</name>
    <dbReference type="NCBI Taxonomy" id="66713"/>
    <lineage>
        <taxon>Eukaryota</taxon>
        <taxon>Metazoa</taxon>
        <taxon>Spiralia</taxon>
        <taxon>Lophotrochozoa</taxon>
        <taxon>Mollusca</taxon>
        <taxon>Bivalvia</taxon>
        <taxon>Autobranchia</taxon>
        <taxon>Pteriomorphia</taxon>
        <taxon>Pterioida</taxon>
        <taxon>Pterioidea</taxon>
        <taxon>Pteriidae</taxon>
        <taxon>Pinctada</taxon>
    </lineage>
</organism>
<reference evidence="7" key="1">
    <citation type="submission" date="2019-08" db="EMBL/GenBank/DDBJ databases">
        <title>The improved chromosome-level genome for the pearl oyster Pinctada fucata martensii using PacBio sequencing and Hi-C.</title>
        <authorList>
            <person name="Zheng Z."/>
        </authorList>
    </citation>
    <scope>NUCLEOTIDE SEQUENCE</scope>
    <source>
        <strain evidence="7">ZZ-2019</strain>
        <tissue evidence="7">Adductor muscle</tissue>
    </source>
</reference>
<evidence type="ECO:0000256" key="3">
    <source>
        <dbReference type="ARBA" id="ARBA00022833"/>
    </source>
</evidence>
<protein>
    <recommendedName>
        <fullName evidence="6">TRAF-type domain-containing protein</fullName>
    </recommendedName>
</protein>
<evidence type="ECO:0000256" key="1">
    <source>
        <dbReference type="ARBA" id="ARBA00022723"/>
    </source>
</evidence>
<feature type="region of interest" description="Disordered" evidence="5">
    <location>
        <begin position="172"/>
        <end position="222"/>
    </location>
</feature>
<evidence type="ECO:0000256" key="5">
    <source>
        <dbReference type="SAM" id="MobiDB-lite"/>
    </source>
</evidence>
<keyword evidence="8" id="KW-1185">Reference proteome</keyword>
<dbReference type="InterPro" id="IPR049439">
    <property type="entry name" value="TRAFD1-XIAF1_Znf"/>
</dbReference>
<evidence type="ECO:0000256" key="2">
    <source>
        <dbReference type="ARBA" id="ARBA00022771"/>
    </source>
</evidence>
<dbReference type="GO" id="GO:0005739">
    <property type="term" value="C:mitochondrion"/>
    <property type="evidence" value="ECO:0007669"/>
    <property type="project" value="TreeGrafter"/>
</dbReference>
<dbReference type="Proteomes" id="UP001186944">
    <property type="component" value="Unassembled WGS sequence"/>
</dbReference>
<keyword evidence="1 4" id="KW-0479">Metal-binding</keyword>
<dbReference type="InterPro" id="IPR001293">
    <property type="entry name" value="Znf_TRAF"/>
</dbReference>
<dbReference type="InterPro" id="IPR013083">
    <property type="entry name" value="Znf_RING/FYVE/PHD"/>
</dbReference>
<evidence type="ECO:0000259" key="6">
    <source>
        <dbReference type="PROSITE" id="PS50145"/>
    </source>
</evidence>
<evidence type="ECO:0000256" key="4">
    <source>
        <dbReference type="PROSITE-ProRule" id="PRU00207"/>
    </source>
</evidence>
<dbReference type="PANTHER" id="PTHR16295:SF10">
    <property type="entry name" value="EXPRESSED PROTEIN"/>
    <property type="match status" value="1"/>
</dbReference>
<evidence type="ECO:0000313" key="7">
    <source>
        <dbReference type="EMBL" id="KAK3083856.1"/>
    </source>
</evidence>
<feature type="domain" description="TRAF-type" evidence="6">
    <location>
        <begin position="35"/>
        <end position="78"/>
    </location>
</feature>
<dbReference type="EMBL" id="VSWD01000013">
    <property type="protein sequence ID" value="KAK3083856.1"/>
    <property type="molecule type" value="Genomic_DNA"/>
</dbReference>
<feature type="region of interest" description="Disordered" evidence="5">
    <location>
        <begin position="114"/>
        <end position="135"/>
    </location>
</feature>
<dbReference type="PANTHER" id="PTHR16295">
    <property type="entry name" value="TRAF-TYPE ZINC FINGER PROTEIN-RELATED"/>
    <property type="match status" value="1"/>
</dbReference>
<accession>A0AA89BIQ6</accession>
<dbReference type="Gene3D" id="3.30.40.10">
    <property type="entry name" value="Zinc/RING finger domain, C3HC4 (zinc finger)"/>
    <property type="match status" value="2"/>
</dbReference>
<dbReference type="InterPro" id="IPR051986">
    <property type="entry name" value="Innate_Immune_Apopt_Reg"/>
</dbReference>
<comment type="caution">
    <text evidence="7">The sequence shown here is derived from an EMBL/GenBank/DDBJ whole genome shotgun (WGS) entry which is preliminary data.</text>
</comment>
<proteinExistence type="predicted"/>
<evidence type="ECO:0000313" key="8">
    <source>
        <dbReference type="Proteomes" id="UP001186944"/>
    </source>
</evidence>
<feature type="region of interest" description="Disordered" evidence="5">
    <location>
        <begin position="418"/>
        <end position="456"/>
    </location>
</feature>
<dbReference type="Pfam" id="PF21366">
    <property type="entry name" value="TRAFD1-XIAF1_ZnF"/>
    <property type="match status" value="1"/>
</dbReference>
<dbReference type="GO" id="GO:0008270">
    <property type="term" value="F:zinc ion binding"/>
    <property type="evidence" value="ECO:0007669"/>
    <property type="project" value="UniProtKB-KW"/>
</dbReference>